<gene>
    <name evidence="1" type="ORF">DPEC_G00311200</name>
</gene>
<reference evidence="1" key="1">
    <citation type="submission" date="2021-05" db="EMBL/GenBank/DDBJ databases">
        <authorList>
            <person name="Pan Q."/>
            <person name="Jouanno E."/>
            <person name="Zahm M."/>
            <person name="Klopp C."/>
            <person name="Cabau C."/>
            <person name="Louis A."/>
            <person name="Berthelot C."/>
            <person name="Parey E."/>
            <person name="Roest Crollius H."/>
            <person name="Montfort J."/>
            <person name="Robinson-Rechavi M."/>
            <person name="Bouchez O."/>
            <person name="Lampietro C."/>
            <person name="Lopez Roques C."/>
            <person name="Donnadieu C."/>
            <person name="Postlethwait J."/>
            <person name="Bobe J."/>
            <person name="Dillon D."/>
            <person name="Chandos A."/>
            <person name="von Hippel F."/>
            <person name="Guiguen Y."/>
        </authorList>
    </citation>
    <scope>NUCLEOTIDE SEQUENCE</scope>
    <source>
        <strain evidence="1">YG-Jan2019</strain>
    </source>
</reference>
<organism evidence="1 2">
    <name type="scientific">Dallia pectoralis</name>
    <name type="common">Alaska blackfish</name>
    <dbReference type="NCBI Taxonomy" id="75939"/>
    <lineage>
        <taxon>Eukaryota</taxon>
        <taxon>Metazoa</taxon>
        <taxon>Chordata</taxon>
        <taxon>Craniata</taxon>
        <taxon>Vertebrata</taxon>
        <taxon>Euteleostomi</taxon>
        <taxon>Actinopterygii</taxon>
        <taxon>Neopterygii</taxon>
        <taxon>Teleostei</taxon>
        <taxon>Protacanthopterygii</taxon>
        <taxon>Esociformes</taxon>
        <taxon>Umbridae</taxon>
        <taxon>Dallia</taxon>
    </lineage>
</organism>
<evidence type="ECO:0000313" key="1">
    <source>
        <dbReference type="EMBL" id="KAJ7988629.1"/>
    </source>
</evidence>
<keyword evidence="2" id="KW-1185">Reference proteome</keyword>
<dbReference type="Proteomes" id="UP001157502">
    <property type="component" value="Chromosome 30"/>
</dbReference>
<sequence>MWDFTENLNTFGFECGLSEYEKELLYLRARANGLALCGCGHAAFLCKLANSLRGDIGLPKQIEDIDLQTSNVSKKGKSLTVGVLGGGHIGKQLVQVLENTGLKPSQINVSSRRPEHLEEFVKSGITCYFDNRRLASWADVLFLCCLPSHLSKVAAELQSHLPMHCLVYSFLSAVPVKRLAQLLGHSFILKPQYNFVPCDSANMWLFQGHVAVTLKDPDVIAASCPLANRGGLSLDTKWLIGLLYSLLNMCTAANVGSPEAIALINQLFQLKGPGAVVFTPNSFVNSSHASTLTPDESFPWINIIDSQCKETPLSCFISRSKVVLDCVSAVYTSVMVGPMKGKNETGQSKNGTPP</sequence>
<name>A0ACC2FB86_DALPE</name>
<accession>A0ACC2FB86</accession>
<dbReference type="EMBL" id="CM055757">
    <property type="protein sequence ID" value="KAJ7988629.1"/>
    <property type="molecule type" value="Genomic_DNA"/>
</dbReference>
<comment type="caution">
    <text evidence="1">The sequence shown here is derived from an EMBL/GenBank/DDBJ whole genome shotgun (WGS) entry which is preliminary data.</text>
</comment>
<evidence type="ECO:0000313" key="2">
    <source>
        <dbReference type="Proteomes" id="UP001157502"/>
    </source>
</evidence>
<protein>
    <submittedName>
        <fullName evidence="1">Uncharacterized protein</fullName>
    </submittedName>
</protein>
<proteinExistence type="predicted"/>